<proteinExistence type="predicted"/>
<dbReference type="Proteomes" id="UP001523262">
    <property type="component" value="Unassembled WGS sequence"/>
</dbReference>
<dbReference type="EMBL" id="JAMQCR010000001">
    <property type="protein sequence ID" value="MCM2532646.1"/>
    <property type="molecule type" value="Genomic_DNA"/>
</dbReference>
<evidence type="ECO:0008006" key="3">
    <source>
        <dbReference type="Google" id="ProtNLM"/>
    </source>
</evidence>
<gene>
    <name evidence="1" type="ORF">NDK43_09935</name>
</gene>
<sequence length="61" mass="6586">MFFIPAIVNIGGIKINSPDHGSAVSFGANFSVGMRVSGKKNQGFGSKWPILREWLSPLILP</sequence>
<accession>A0ABT0W8J0</accession>
<keyword evidence="2" id="KW-1185">Reference proteome</keyword>
<protein>
    <recommendedName>
        <fullName evidence="3">Spore germination protein</fullName>
    </recommendedName>
</protein>
<evidence type="ECO:0000313" key="2">
    <source>
        <dbReference type="Proteomes" id="UP001523262"/>
    </source>
</evidence>
<comment type="caution">
    <text evidence="1">The sequence shown here is derived from an EMBL/GenBank/DDBJ whole genome shotgun (WGS) entry which is preliminary data.</text>
</comment>
<reference evidence="1 2" key="1">
    <citation type="submission" date="2022-06" db="EMBL/GenBank/DDBJ databases">
        <authorList>
            <person name="Jeon C.O."/>
        </authorList>
    </citation>
    <scope>NUCLEOTIDE SEQUENCE [LARGE SCALE GENOMIC DNA]</scope>
    <source>
        <strain evidence="1 2">KCTC 13943</strain>
    </source>
</reference>
<evidence type="ECO:0000313" key="1">
    <source>
        <dbReference type="EMBL" id="MCM2532646.1"/>
    </source>
</evidence>
<name>A0ABT0W8J0_9BACI</name>
<organism evidence="1 2">
    <name type="scientific">Neobacillus pocheonensis</name>
    <dbReference type="NCBI Taxonomy" id="363869"/>
    <lineage>
        <taxon>Bacteria</taxon>
        <taxon>Bacillati</taxon>
        <taxon>Bacillota</taxon>
        <taxon>Bacilli</taxon>
        <taxon>Bacillales</taxon>
        <taxon>Bacillaceae</taxon>
        <taxon>Neobacillus</taxon>
    </lineage>
</organism>